<dbReference type="GO" id="GO:0042274">
    <property type="term" value="P:ribosomal small subunit biogenesis"/>
    <property type="evidence" value="ECO:0007669"/>
    <property type="project" value="UniProtKB-UniRule"/>
</dbReference>
<keyword evidence="8 10" id="KW-0694">RNA-binding</keyword>
<evidence type="ECO:0000313" key="14">
    <source>
        <dbReference type="Proteomes" id="UP000823937"/>
    </source>
</evidence>
<dbReference type="AlphaFoldDB" id="A0A9D1TJN0"/>
<dbReference type="Gene3D" id="1.10.40.50">
    <property type="entry name" value="Probable gtpase engc, domain 3"/>
    <property type="match status" value="1"/>
</dbReference>
<evidence type="ECO:0000313" key="13">
    <source>
        <dbReference type="EMBL" id="HIV74619.1"/>
    </source>
</evidence>
<dbReference type="SUPFAM" id="SSF52540">
    <property type="entry name" value="P-loop containing nucleoside triphosphate hydrolases"/>
    <property type="match status" value="1"/>
</dbReference>
<evidence type="ECO:0000256" key="1">
    <source>
        <dbReference type="ARBA" id="ARBA00022490"/>
    </source>
</evidence>
<comment type="subcellular location">
    <subcellularLocation>
        <location evidence="10">Cytoplasm</location>
    </subcellularLocation>
</comment>
<dbReference type="SUPFAM" id="SSF50249">
    <property type="entry name" value="Nucleic acid-binding proteins"/>
    <property type="match status" value="1"/>
</dbReference>
<dbReference type="PANTHER" id="PTHR32120">
    <property type="entry name" value="SMALL RIBOSOMAL SUBUNIT BIOGENESIS GTPASE RSGA"/>
    <property type="match status" value="1"/>
</dbReference>
<keyword evidence="7 10" id="KW-0862">Zinc</keyword>
<keyword evidence="1 10" id="KW-0963">Cytoplasm</keyword>
<feature type="binding site" evidence="10">
    <location>
        <position position="252"/>
    </location>
    <ligand>
        <name>Zn(2+)</name>
        <dbReference type="ChEBI" id="CHEBI:29105"/>
    </ligand>
</feature>
<evidence type="ECO:0000256" key="10">
    <source>
        <dbReference type="HAMAP-Rule" id="MF_01820"/>
    </source>
</evidence>
<dbReference type="InterPro" id="IPR030378">
    <property type="entry name" value="G_CP_dom"/>
</dbReference>
<feature type="binding site" evidence="10">
    <location>
        <begin position="166"/>
        <end position="174"/>
    </location>
    <ligand>
        <name>GTP</name>
        <dbReference type="ChEBI" id="CHEBI:37565"/>
    </ligand>
</feature>
<dbReference type="Pfam" id="PF16745">
    <property type="entry name" value="RsgA_N"/>
    <property type="match status" value="1"/>
</dbReference>
<dbReference type="InterPro" id="IPR012340">
    <property type="entry name" value="NA-bd_OB-fold"/>
</dbReference>
<evidence type="ECO:0000256" key="2">
    <source>
        <dbReference type="ARBA" id="ARBA00022517"/>
    </source>
</evidence>
<comment type="similarity">
    <text evidence="10">Belongs to the TRAFAC class YlqF/YawG GTPase family. RsgA subfamily.</text>
</comment>
<dbReference type="GO" id="GO:0019843">
    <property type="term" value="F:rRNA binding"/>
    <property type="evidence" value="ECO:0007669"/>
    <property type="project" value="UniProtKB-KW"/>
</dbReference>
<dbReference type="CDD" id="cd04466">
    <property type="entry name" value="S1_YloQ_GTPase"/>
    <property type="match status" value="1"/>
</dbReference>
<feature type="domain" description="EngC GTPase" evidence="11">
    <location>
        <begin position="72"/>
        <end position="221"/>
    </location>
</feature>
<dbReference type="PANTHER" id="PTHR32120:SF11">
    <property type="entry name" value="SMALL RIBOSOMAL SUBUNIT BIOGENESIS GTPASE RSGA 1, MITOCHONDRIAL-RELATED"/>
    <property type="match status" value="1"/>
</dbReference>
<evidence type="ECO:0000256" key="5">
    <source>
        <dbReference type="ARBA" id="ARBA00022741"/>
    </source>
</evidence>
<dbReference type="NCBIfam" id="TIGR00157">
    <property type="entry name" value="ribosome small subunit-dependent GTPase A"/>
    <property type="match status" value="1"/>
</dbReference>
<evidence type="ECO:0000256" key="3">
    <source>
        <dbReference type="ARBA" id="ARBA00022723"/>
    </source>
</evidence>
<dbReference type="Proteomes" id="UP000823937">
    <property type="component" value="Unassembled WGS sequence"/>
</dbReference>
<evidence type="ECO:0000256" key="8">
    <source>
        <dbReference type="ARBA" id="ARBA00022884"/>
    </source>
</evidence>
<evidence type="ECO:0000256" key="4">
    <source>
        <dbReference type="ARBA" id="ARBA00022730"/>
    </source>
</evidence>
<dbReference type="PROSITE" id="PS50936">
    <property type="entry name" value="ENGC_GTPASE"/>
    <property type="match status" value="1"/>
</dbReference>
<comment type="caution">
    <text evidence="13">The sequence shown here is derived from an EMBL/GenBank/DDBJ whole genome shotgun (WGS) entry which is preliminary data.</text>
</comment>
<proteinExistence type="inferred from homology"/>
<keyword evidence="4 10" id="KW-0699">rRNA-binding</keyword>
<feature type="domain" description="CP-type G" evidence="12">
    <location>
        <begin position="63"/>
        <end position="223"/>
    </location>
</feature>
<dbReference type="Gene3D" id="2.40.50.140">
    <property type="entry name" value="Nucleic acid-binding proteins"/>
    <property type="match status" value="1"/>
</dbReference>
<dbReference type="InterPro" id="IPR004881">
    <property type="entry name" value="Ribosome_biogen_GTPase_RsgA"/>
</dbReference>
<dbReference type="InterPro" id="IPR010914">
    <property type="entry name" value="RsgA_GTPase_dom"/>
</dbReference>
<dbReference type="GO" id="GO:0005737">
    <property type="term" value="C:cytoplasm"/>
    <property type="evidence" value="ECO:0007669"/>
    <property type="project" value="UniProtKB-SubCell"/>
</dbReference>
<evidence type="ECO:0000259" key="11">
    <source>
        <dbReference type="PROSITE" id="PS50936"/>
    </source>
</evidence>
<dbReference type="InterPro" id="IPR027417">
    <property type="entry name" value="P-loop_NTPase"/>
</dbReference>
<protein>
    <recommendedName>
        <fullName evidence="10">Small ribosomal subunit biogenesis GTPase RsgA</fullName>
        <ecNumber evidence="10">3.6.1.-</ecNumber>
    </recommendedName>
</protein>
<keyword evidence="5 10" id="KW-0547">Nucleotide-binding</keyword>
<comment type="function">
    <text evidence="10">One of several proteins that assist in the late maturation steps of the functional core of the 30S ribosomal subunit. Helps release RbfA from mature subunits. May play a role in the assembly of ribosomal proteins into the subunit. Circularly permuted GTPase that catalyzes slow GTP hydrolysis, GTPase activity is stimulated by the 30S ribosomal subunit.</text>
</comment>
<feature type="binding site" evidence="10">
    <location>
        <position position="260"/>
    </location>
    <ligand>
        <name>Zn(2+)</name>
        <dbReference type="ChEBI" id="CHEBI:29105"/>
    </ligand>
</feature>
<dbReference type="HAMAP" id="MF_01820">
    <property type="entry name" value="GTPase_RsgA"/>
    <property type="match status" value="1"/>
</dbReference>
<feature type="binding site" evidence="10">
    <location>
        <position position="254"/>
    </location>
    <ligand>
        <name>Zn(2+)</name>
        <dbReference type="ChEBI" id="CHEBI:29105"/>
    </ligand>
</feature>
<dbReference type="Pfam" id="PF03193">
    <property type="entry name" value="RsgA_GTPase"/>
    <property type="match status" value="1"/>
</dbReference>
<keyword evidence="6 10" id="KW-0378">Hydrolase</keyword>
<keyword evidence="9 10" id="KW-0342">GTP-binding</keyword>
<evidence type="ECO:0000256" key="6">
    <source>
        <dbReference type="ARBA" id="ARBA00022801"/>
    </source>
</evidence>
<keyword evidence="3 10" id="KW-0479">Metal-binding</keyword>
<dbReference type="GO" id="GO:0003924">
    <property type="term" value="F:GTPase activity"/>
    <property type="evidence" value="ECO:0007669"/>
    <property type="project" value="UniProtKB-UniRule"/>
</dbReference>
<name>A0A9D1TJN0_9BACI</name>
<dbReference type="GO" id="GO:0005525">
    <property type="term" value="F:GTP binding"/>
    <property type="evidence" value="ECO:0007669"/>
    <property type="project" value="UniProtKB-UniRule"/>
</dbReference>
<sequence>MKEGRIVKALSGFYYVQTEDALYACKGRGVFRNKKITPLVGDYVQFRESGELEGYITTIEERKNEFVRPPIANITQAVIVNAITAPSFNPYLLDRFLVITELKGIKPCIVMTKKDLATEKELLMMDTYKADYEQLGYDVFIVSLQTDEEIAFIKTLLKDEMTVLMGQSGAGKSTLLNTINPSLSIETGEISMSLGRGKHTTRHVELHEVAGGLVADTPGFSSIDFDDMDHDQLMHGFIEISEKSSYCKFRSCLHVKEPKCAVKAAVENKEIKQYRYNHYVQFLQEIMERKPRY</sequence>
<dbReference type="Gene3D" id="3.40.50.300">
    <property type="entry name" value="P-loop containing nucleotide triphosphate hydrolases"/>
    <property type="match status" value="1"/>
</dbReference>
<dbReference type="CDD" id="cd01854">
    <property type="entry name" value="YjeQ_EngC"/>
    <property type="match status" value="1"/>
</dbReference>
<evidence type="ECO:0000259" key="12">
    <source>
        <dbReference type="PROSITE" id="PS51721"/>
    </source>
</evidence>
<feature type="binding site" evidence="10">
    <location>
        <position position="247"/>
    </location>
    <ligand>
        <name>Zn(2+)</name>
        <dbReference type="ChEBI" id="CHEBI:29105"/>
    </ligand>
</feature>
<accession>A0A9D1TJN0</accession>
<keyword evidence="2 10" id="KW-0690">Ribosome biogenesis</keyword>
<dbReference type="PROSITE" id="PS51721">
    <property type="entry name" value="G_CP"/>
    <property type="match status" value="1"/>
</dbReference>
<comment type="cofactor">
    <cofactor evidence="10">
        <name>Zn(2+)</name>
        <dbReference type="ChEBI" id="CHEBI:29105"/>
    </cofactor>
    <text evidence="10">Binds 1 zinc ion per subunit.</text>
</comment>
<dbReference type="EC" id="3.6.1.-" evidence="10"/>
<gene>
    <name evidence="10 13" type="primary">rsgA</name>
    <name evidence="13" type="ORF">H9895_05995</name>
</gene>
<comment type="subunit">
    <text evidence="10">Monomer. Associates with 30S ribosomal subunit, binds 16S rRNA.</text>
</comment>
<evidence type="ECO:0000256" key="7">
    <source>
        <dbReference type="ARBA" id="ARBA00022833"/>
    </source>
</evidence>
<organism evidence="13 14">
    <name type="scientific">Candidatus Pseudogracilibacillus intestinigallinarum</name>
    <dbReference type="NCBI Taxonomy" id="2838742"/>
    <lineage>
        <taxon>Bacteria</taxon>
        <taxon>Bacillati</taxon>
        <taxon>Bacillota</taxon>
        <taxon>Bacilli</taxon>
        <taxon>Bacillales</taxon>
        <taxon>Bacillaceae</taxon>
        <taxon>Pseudogracilibacillus</taxon>
    </lineage>
</organism>
<feature type="binding site" evidence="10">
    <location>
        <begin position="112"/>
        <end position="115"/>
    </location>
    <ligand>
        <name>GTP</name>
        <dbReference type="ChEBI" id="CHEBI:37565"/>
    </ligand>
</feature>
<reference evidence="13" key="1">
    <citation type="journal article" date="2021" name="PeerJ">
        <title>Extensive microbial diversity within the chicken gut microbiome revealed by metagenomics and culture.</title>
        <authorList>
            <person name="Gilroy R."/>
            <person name="Ravi A."/>
            <person name="Getino M."/>
            <person name="Pursley I."/>
            <person name="Horton D.L."/>
            <person name="Alikhan N.F."/>
            <person name="Baker D."/>
            <person name="Gharbi K."/>
            <person name="Hall N."/>
            <person name="Watson M."/>
            <person name="Adriaenssens E.M."/>
            <person name="Foster-Nyarko E."/>
            <person name="Jarju S."/>
            <person name="Secka A."/>
            <person name="Antonio M."/>
            <person name="Oren A."/>
            <person name="Chaudhuri R.R."/>
            <person name="La Ragione R."/>
            <person name="Hildebrand F."/>
            <person name="Pallen M.J."/>
        </authorList>
    </citation>
    <scope>NUCLEOTIDE SEQUENCE</scope>
    <source>
        <strain evidence="13">CHK169-2315</strain>
    </source>
</reference>
<reference evidence="13" key="2">
    <citation type="submission" date="2021-04" db="EMBL/GenBank/DDBJ databases">
        <authorList>
            <person name="Gilroy R."/>
        </authorList>
    </citation>
    <scope>NUCLEOTIDE SEQUENCE</scope>
    <source>
        <strain evidence="13">CHK169-2315</strain>
    </source>
</reference>
<evidence type="ECO:0000256" key="9">
    <source>
        <dbReference type="ARBA" id="ARBA00023134"/>
    </source>
</evidence>
<dbReference type="GO" id="GO:0046872">
    <property type="term" value="F:metal ion binding"/>
    <property type="evidence" value="ECO:0007669"/>
    <property type="project" value="UniProtKB-KW"/>
</dbReference>
<dbReference type="InterPro" id="IPR031944">
    <property type="entry name" value="RsgA_N"/>
</dbReference>
<dbReference type="EMBL" id="DXHX01000088">
    <property type="protein sequence ID" value="HIV74619.1"/>
    <property type="molecule type" value="Genomic_DNA"/>
</dbReference>